<feature type="transmembrane region" description="Helical" evidence="21">
    <location>
        <begin position="138"/>
        <end position="158"/>
    </location>
</feature>
<dbReference type="Proteomes" id="UP000005481">
    <property type="component" value="Unassembled WGS sequence"/>
</dbReference>
<protein>
    <recommendedName>
        <fullName evidence="4">Copper-exporting P-type ATPase</fullName>
        <ecNumber evidence="3">7.2.2.8</ecNumber>
    </recommendedName>
    <alternativeName>
        <fullName evidence="18">Copper-exporting P-type ATPase A</fullName>
    </alternativeName>
    <alternativeName>
        <fullName evidence="19">Cu(+)-exporting ATPase</fullName>
    </alternativeName>
</protein>
<dbReference type="SFLD" id="SFLDS00003">
    <property type="entry name" value="Haloacid_Dehalogenase"/>
    <property type="match status" value="1"/>
</dbReference>
<dbReference type="PANTHER" id="PTHR43520">
    <property type="entry name" value="ATP7, ISOFORM B"/>
    <property type="match status" value="1"/>
</dbReference>
<dbReference type="Pfam" id="PF00122">
    <property type="entry name" value="E1-E2_ATPase"/>
    <property type="match status" value="1"/>
</dbReference>
<evidence type="ECO:0000256" key="17">
    <source>
        <dbReference type="ARBA" id="ARBA00023136"/>
    </source>
</evidence>
<dbReference type="SUPFAM" id="SSF55008">
    <property type="entry name" value="HMA, heavy metal-associated domain"/>
    <property type="match status" value="3"/>
</dbReference>
<dbReference type="Gene3D" id="2.70.150.10">
    <property type="entry name" value="Calcium-transporting ATPase, cytoplasmic transduction domain A"/>
    <property type="match status" value="1"/>
</dbReference>
<dbReference type="GO" id="GO:0055070">
    <property type="term" value="P:copper ion homeostasis"/>
    <property type="evidence" value="ECO:0007669"/>
    <property type="project" value="TreeGrafter"/>
</dbReference>
<feature type="domain" description="HMA" evidence="22">
    <location>
        <begin position="786"/>
        <end position="851"/>
    </location>
</feature>
<comment type="subcellular location">
    <subcellularLocation>
        <location evidence="1">Cell membrane</location>
        <topology evidence="1">Multi-pass membrane protein</topology>
    </subcellularLocation>
</comment>
<comment type="catalytic activity">
    <reaction evidence="20">
        <text>Cu(+)(in) + ATP + H2O = Cu(+)(out) + ADP + phosphate + H(+)</text>
        <dbReference type="Rhea" id="RHEA:25792"/>
        <dbReference type="ChEBI" id="CHEBI:15377"/>
        <dbReference type="ChEBI" id="CHEBI:15378"/>
        <dbReference type="ChEBI" id="CHEBI:30616"/>
        <dbReference type="ChEBI" id="CHEBI:43474"/>
        <dbReference type="ChEBI" id="CHEBI:49552"/>
        <dbReference type="ChEBI" id="CHEBI:456216"/>
        <dbReference type="EC" id="7.2.2.8"/>
    </reaction>
</comment>
<dbReference type="InterPro" id="IPR036163">
    <property type="entry name" value="HMA_dom_sf"/>
</dbReference>
<dbReference type="PATRIC" id="fig|861450.3.peg.17"/>
<dbReference type="SFLD" id="SFLDF00027">
    <property type="entry name" value="p-type_atpase"/>
    <property type="match status" value="1"/>
</dbReference>
<dbReference type="InterPro" id="IPR008250">
    <property type="entry name" value="ATPase_P-typ_transduc_dom_A_sf"/>
</dbReference>
<evidence type="ECO:0000256" key="7">
    <source>
        <dbReference type="ARBA" id="ARBA00022723"/>
    </source>
</evidence>
<keyword evidence="9 21" id="KW-0547">Nucleotide-binding</keyword>
<organism evidence="23 24">
    <name type="scientific">Anaeroglobus geminatus F0357</name>
    <dbReference type="NCBI Taxonomy" id="861450"/>
    <lineage>
        <taxon>Bacteria</taxon>
        <taxon>Bacillati</taxon>
        <taxon>Bacillota</taxon>
        <taxon>Negativicutes</taxon>
        <taxon>Veillonellales</taxon>
        <taxon>Veillonellaceae</taxon>
        <taxon>Anaeroglobus</taxon>
    </lineage>
</organism>
<proteinExistence type="inferred from homology"/>
<dbReference type="PANTHER" id="PTHR43520:SF8">
    <property type="entry name" value="P-TYPE CU(+) TRANSPORTER"/>
    <property type="match status" value="1"/>
</dbReference>
<name>G9YEF9_9FIRM</name>
<dbReference type="CDD" id="cd00371">
    <property type="entry name" value="HMA"/>
    <property type="match status" value="3"/>
</dbReference>
<dbReference type="RefSeq" id="WP_006788995.1">
    <property type="nucleotide sequence ID" value="NZ_JH417560.1"/>
</dbReference>
<dbReference type="GO" id="GO:0140581">
    <property type="term" value="F:P-type monovalent copper transporter activity"/>
    <property type="evidence" value="ECO:0007669"/>
    <property type="project" value="UniProtKB-EC"/>
</dbReference>
<dbReference type="FunFam" id="2.70.150.10:FF:000002">
    <property type="entry name" value="Copper-transporting ATPase 1, putative"/>
    <property type="match status" value="1"/>
</dbReference>
<keyword evidence="8" id="KW-0677">Repeat</keyword>
<evidence type="ECO:0000256" key="12">
    <source>
        <dbReference type="ARBA" id="ARBA00022842"/>
    </source>
</evidence>
<dbReference type="GO" id="GO:0016887">
    <property type="term" value="F:ATP hydrolysis activity"/>
    <property type="evidence" value="ECO:0007669"/>
    <property type="project" value="InterPro"/>
</dbReference>
<feature type="transmembrane region" description="Helical" evidence="21">
    <location>
        <begin position="99"/>
        <end position="118"/>
    </location>
</feature>
<dbReference type="NCBIfam" id="TIGR01494">
    <property type="entry name" value="ATPase_P-type"/>
    <property type="match status" value="1"/>
</dbReference>
<evidence type="ECO:0000256" key="20">
    <source>
        <dbReference type="ARBA" id="ARBA00049289"/>
    </source>
</evidence>
<dbReference type="AlphaFoldDB" id="G9YEF9"/>
<keyword evidence="11 21" id="KW-0067">ATP-binding</keyword>
<dbReference type="InterPro" id="IPR023214">
    <property type="entry name" value="HAD_sf"/>
</dbReference>
<dbReference type="InterPro" id="IPR059000">
    <property type="entry name" value="ATPase_P-type_domA"/>
</dbReference>
<keyword evidence="17 21" id="KW-0472">Membrane</keyword>
<dbReference type="SFLD" id="SFLDG00002">
    <property type="entry name" value="C1.7:_P-type_atpase_like"/>
    <property type="match status" value="1"/>
</dbReference>
<evidence type="ECO:0000256" key="21">
    <source>
        <dbReference type="RuleBase" id="RU362081"/>
    </source>
</evidence>
<dbReference type="SUPFAM" id="SSF81653">
    <property type="entry name" value="Calcium ATPase, transduction domain A"/>
    <property type="match status" value="1"/>
</dbReference>
<dbReference type="InterPro" id="IPR006121">
    <property type="entry name" value="HMA_dom"/>
</dbReference>
<dbReference type="SUPFAM" id="SSF81665">
    <property type="entry name" value="Calcium ATPase, transmembrane domain M"/>
    <property type="match status" value="1"/>
</dbReference>
<dbReference type="InterPro" id="IPR001757">
    <property type="entry name" value="P_typ_ATPase"/>
</dbReference>
<dbReference type="InterPro" id="IPR006122">
    <property type="entry name" value="HMA_Cu_ion-bd"/>
</dbReference>
<dbReference type="GO" id="GO:0005886">
    <property type="term" value="C:plasma membrane"/>
    <property type="evidence" value="ECO:0007669"/>
    <property type="project" value="UniProtKB-SubCell"/>
</dbReference>
<dbReference type="PROSITE" id="PS00154">
    <property type="entry name" value="ATPASE_E1_E2"/>
    <property type="match status" value="1"/>
</dbReference>
<dbReference type="InterPro" id="IPR027256">
    <property type="entry name" value="P-typ_ATPase_IB"/>
</dbReference>
<evidence type="ECO:0000256" key="4">
    <source>
        <dbReference type="ARBA" id="ARBA00015102"/>
    </source>
</evidence>
<gene>
    <name evidence="23" type="ORF">HMPREF0080_00017</name>
</gene>
<dbReference type="HOGENOM" id="CLU_001771_0_3_9"/>
<dbReference type="GO" id="GO:0005524">
    <property type="term" value="F:ATP binding"/>
    <property type="evidence" value="ECO:0007669"/>
    <property type="project" value="UniProtKB-UniRule"/>
</dbReference>
<evidence type="ECO:0000256" key="1">
    <source>
        <dbReference type="ARBA" id="ARBA00004651"/>
    </source>
</evidence>
<dbReference type="EC" id="7.2.2.8" evidence="3"/>
<feature type="transmembrane region" description="Helical" evidence="21">
    <location>
        <begin position="369"/>
        <end position="391"/>
    </location>
</feature>
<keyword evidence="15" id="KW-0186">Copper</keyword>
<evidence type="ECO:0000256" key="9">
    <source>
        <dbReference type="ARBA" id="ARBA00022741"/>
    </source>
</evidence>
<evidence type="ECO:0000256" key="10">
    <source>
        <dbReference type="ARBA" id="ARBA00022796"/>
    </source>
</evidence>
<dbReference type="PROSITE" id="PS50846">
    <property type="entry name" value="HMA_2"/>
    <property type="match status" value="3"/>
</dbReference>
<dbReference type="InterPro" id="IPR017969">
    <property type="entry name" value="Heavy-metal-associated_CS"/>
</dbReference>
<feature type="domain" description="HMA" evidence="22">
    <location>
        <begin position="859"/>
        <end position="924"/>
    </location>
</feature>
<keyword evidence="21" id="KW-1003">Cell membrane</keyword>
<feature type="transmembrane region" description="Helical" evidence="21">
    <location>
        <begin position="711"/>
        <end position="733"/>
    </location>
</feature>
<evidence type="ECO:0000256" key="13">
    <source>
        <dbReference type="ARBA" id="ARBA00022967"/>
    </source>
</evidence>
<evidence type="ECO:0000256" key="16">
    <source>
        <dbReference type="ARBA" id="ARBA00023065"/>
    </source>
</evidence>
<dbReference type="PROSITE" id="PS01047">
    <property type="entry name" value="HMA_1"/>
    <property type="match status" value="3"/>
</dbReference>
<dbReference type="InterPro" id="IPR023299">
    <property type="entry name" value="ATPase_P-typ_cyto_dom_N"/>
</dbReference>
<keyword evidence="16" id="KW-0406">Ion transport</keyword>
<evidence type="ECO:0000256" key="5">
    <source>
        <dbReference type="ARBA" id="ARBA00022448"/>
    </source>
</evidence>
<keyword evidence="13" id="KW-1278">Translocase</keyword>
<dbReference type="FunFam" id="3.30.70.100:FF:000001">
    <property type="entry name" value="ATPase copper transporting beta"/>
    <property type="match status" value="1"/>
</dbReference>
<comment type="similarity">
    <text evidence="2 21">Belongs to the cation transport ATPase (P-type) (TC 3.A.3) family. Type IB subfamily.</text>
</comment>
<evidence type="ECO:0000256" key="14">
    <source>
        <dbReference type="ARBA" id="ARBA00022989"/>
    </source>
</evidence>
<dbReference type="Pfam" id="PF00702">
    <property type="entry name" value="Hydrolase"/>
    <property type="match status" value="1"/>
</dbReference>
<feature type="transmembrane region" description="Helical" evidence="21">
    <location>
        <begin position="403"/>
        <end position="425"/>
    </location>
</feature>
<keyword evidence="7 21" id="KW-0479">Metal-binding</keyword>
<evidence type="ECO:0000256" key="6">
    <source>
        <dbReference type="ARBA" id="ARBA00022692"/>
    </source>
</evidence>
<keyword evidence="6 21" id="KW-0812">Transmembrane</keyword>
<dbReference type="PRINTS" id="PR00941">
    <property type="entry name" value="CDATPASE"/>
</dbReference>
<dbReference type="Gene3D" id="3.30.70.100">
    <property type="match status" value="3"/>
</dbReference>
<evidence type="ECO:0000313" key="24">
    <source>
        <dbReference type="Proteomes" id="UP000005481"/>
    </source>
</evidence>
<evidence type="ECO:0000256" key="2">
    <source>
        <dbReference type="ARBA" id="ARBA00006024"/>
    </source>
</evidence>
<dbReference type="InterPro" id="IPR023298">
    <property type="entry name" value="ATPase_P-typ_TM_dom_sf"/>
</dbReference>
<evidence type="ECO:0000256" key="11">
    <source>
        <dbReference type="ARBA" id="ARBA00022840"/>
    </source>
</evidence>
<feature type="transmembrane region" description="Helical" evidence="21">
    <location>
        <begin position="179"/>
        <end position="198"/>
    </location>
</feature>
<dbReference type="eggNOG" id="COG2217">
    <property type="taxonomic scope" value="Bacteria"/>
</dbReference>
<evidence type="ECO:0000256" key="3">
    <source>
        <dbReference type="ARBA" id="ARBA00012517"/>
    </source>
</evidence>
<dbReference type="CDD" id="cd02094">
    <property type="entry name" value="P-type_ATPase_Cu-like"/>
    <property type="match status" value="1"/>
</dbReference>
<keyword evidence="5" id="KW-0813">Transport</keyword>
<dbReference type="NCBIfam" id="TIGR01511">
    <property type="entry name" value="ATPase-IB1_Cu"/>
    <property type="match status" value="1"/>
</dbReference>
<evidence type="ECO:0000256" key="8">
    <source>
        <dbReference type="ARBA" id="ARBA00022737"/>
    </source>
</evidence>
<dbReference type="EMBL" id="AGCJ01000001">
    <property type="protein sequence ID" value="EHM44053.1"/>
    <property type="molecule type" value="Genomic_DNA"/>
</dbReference>
<dbReference type="SUPFAM" id="SSF56784">
    <property type="entry name" value="HAD-like"/>
    <property type="match status" value="1"/>
</dbReference>
<accession>G9YEF9</accession>
<feature type="domain" description="HMA" evidence="22">
    <location>
        <begin position="2"/>
        <end position="68"/>
    </location>
</feature>
<evidence type="ECO:0000256" key="18">
    <source>
        <dbReference type="ARBA" id="ARBA00029719"/>
    </source>
</evidence>
<dbReference type="InterPro" id="IPR036412">
    <property type="entry name" value="HAD-like_sf"/>
</dbReference>
<evidence type="ECO:0000259" key="22">
    <source>
        <dbReference type="PROSITE" id="PS50846"/>
    </source>
</evidence>
<dbReference type="Pfam" id="PF00403">
    <property type="entry name" value="HMA"/>
    <property type="match status" value="3"/>
</dbReference>
<evidence type="ECO:0000256" key="15">
    <source>
        <dbReference type="ARBA" id="ARBA00023008"/>
    </source>
</evidence>
<feature type="transmembrane region" description="Helical" evidence="21">
    <location>
        <begin position="218"/>
        <end position="235"/>
    </location>
</feature>
<evidence type="ECO:0000313" key="23">
    <source>
        <dbReference type="EMBL" id="EHM44053.1"/>
    </source>
</evidence>
<keyword evidence="14 21" id="KW-1133">Transmembrane helix</keyword>
<dbReference type="Gene3D" id="3.40.1110.10">
    <property type="entry name" value="Calcium-transporting ATPase, cytoplasmic domain N"/>
    <property type="match status" value="1"/>
</dbReference>
<sequence length="928" mass="99158">MKHEKFEVTGMTCSACSSRVEKAVSQLPGINKASVNLLTNSMQVDFDDSVLSEQDIINAVIKAGYEAFVTASSTAQARPVKNSASSGAAAAVTAMKKRLIWSVIFLIPTMYIASHNMFKAVFGLPVPEYIVSLFDGPQNAITYAFAQFILILPILYLNRHYYINGFKSLFQGAPNMDSLVGLGSAASAFFGIFAIFRIGWGLGYGNMLLVETYSTNLYFESAGMIVTLITVGKYMETRAKGKTSEALEKLINLAPKNATVIRNDIESIIPVSELVIGDEIIVRPGESIPADGIVSKGTTSIDESAITGESIPVDKQPGDTVTAATLNKAGAIHMTAKRIGADTTISQIIHLVDEASSSKAPIAKTADKIAGIFVPVVITIALITTAIWYFFMGADPEFSFSLGISVLVISCPCALGLATPVAIMVGTGKGAENGILIKSGEALEQAHVIDTVVMDKTGTITEGKPVVTDIIPLGMTADKLLPIAAGLESKSEHPLATAVVDYAKDKGISPVQISNFSAIFGKGVRANINGEPWYAGNARLMTENNISVTTVEKKLNHLADDGKTPLLFATKNTVQGIIAVADIEKPTSSQAIDLFKKMGINVIMLTGDNTRTAKAIQKRLHIPQIIAEVLPQDKEKYIAKLQAEGHQVAMIGDGINDAPALMKADLGIAIGAGTDVAIESADAVLIKNDLLDAVTAVRLSKAVIKNIKENLFWAFIYNIIGIPLAAGLLYPAFGIKLNPVIGAAAMSMSSFCVVMNALRLRFFNATYPNVSRETSTEPNESEKTTIHTCLTIDGMTCAHCQKQVHDALSVIPGVTAVTVDLKGKSARIESNQAIRTSVFAQAITDAGYTLIIPKEEKQMETTLKIEGMMCNHCKKHVEEALSAMDGVTSVKVDLETKSADVKAIREISIDEFTKVIADAGYELVNIHN</sequence>
<dbReference type="NCBIfam" id="TIGR01525">
    <property type="entry name" value="ATPase-IB_hvy"/>
    <property type="match status" value="1"/>
</dbReference>
<evidence type="ECO:0000256" key="19">
    <source>
        <dbReference type="ARBA" id="ARBA00033239"/>
    </source>
</evidence>
<dbReference type="OrthoDB" id="9760802at2"/>
<dbReference type="InterPro" id="IPR044492">
    <property type="entry name" value="P_typ_ATPase_HD_dom"/>
</dbReference>
<dbReference type="FunFam" id="3.30.70.100:FF:000005">
    <property type="entry name" value="Copper-exporting P-type ATPase A"/>
    <property type="match status" value="1"/>
</dbReference>
<feature type="transmembrane region" description="Helical" evidence="21">
    <location>
        <begin position="739"/>
        <end position="758"/>
    </location>
</feature>
<dbReference type="GO" id="GO:0005507">
    <property type="term" value="F:copper ion binding"/>
    <property type="evidence" value="ECO:0007669"/>
    <property type="project" value="InterPro"/>
</dbReference>
<keyword evidence="24" id="KW-1185">Reference proteome</keyword>
<dbReference type="NCBIfam" id="TIGR00003">
    <property type="entry name" value="copper ion binding protein"/>
    <property type="match status" value="3"/>
</dbReference>
<keyword evidence="12" id="KW-0460">Magnesium</keyword>
<comment type="caution">
    <text evidence="23">The sequence shown here is derived from an EMBL/GenBank/DDBJ whole genome shotgun (WGS) entry which is preliminary data.</text>
</comment>
<dbReference type="PRINTS" id="PR00119">
    <property type="entry name" value="CATATPASE"/>
</dbReference>
<dbReference type="Gene3D" id="3.40.50.1000">
    <property type="entry name" value="HAD superfamily/HAD-like"/>
    <property type="match status" value="1"/>
</dbReference>
<dbReference type="GO" id="GO:0043682">
    <property type="term" value="F:P-type divalent copper transporter activity"/>
    <property type="evidence" value="ECO:0007669"/>
    <property type="project" value="TreeGrafter"/>
</dbReference>
<dbReference type="InterPro" id="IPR018303">
    <property type="entry name" value="ATPase_P-typ_P_site"/>
</dbReference>
<dbReference type="STRING" id="861450.HMPREF0080_00017"/>
<reference evidence="23 24" key="1">
    <citation type="submission" date="2011-08" db="EMBL/GenBank/DDBJ databases">
        <authorList>
            <person name="Weinstock G."/>
            <person name="Sodergren E."/>
            <person name="Clifton S."/>
            <person name="Fulton L."/>
            <person name="Fulton B."/>
            <person name="Courtney L."/>
            <person name="Fronick C."/>
            <person name="Harrison M."/>
            <person name="Strong C."/>
            <person name="Farmer C."/>
            <person name="Delahaunty K."/>
            <person name="Markovic C."/>
            <person name="Hall O."/>
            <person name="Minx P."/>
            <person name="Tomlinson C."/>
            <person name="Mitreva M."/>
            <person name="Hou S."/>
            <person name="Chen J."/>
            <person name="Wollam A."/>
            <person name="Pepin K.H."/>
            <person name="Johnson M."/>
            <person name="Bhonagiri V."/>
            <person name="Zhang X."/>
            <person name="Suruliraj S."/>
            <person name="Warren W."/>
            <person name="Chinwalla A."/>
            <person name="Mardis E.R."/>
            <person name="Wilson R.K."/>
        </authorList>
    </citation>
    <scope>NUCLEOTIDE SEQUENCE [LARGE SCALE GENOMIC DNA]</scope>
    <source>
        <strain evidence="23 24">F0357</strain>
    </source>
</reference>
<keyword evidence="10" id="KW-0187">Copper transport</keyword>